<proteinExistence type="predicted"/>
<evidence type="ECO:0000313" key="2">
    <source>
        <dbReference type="EMBL" id="BBM55317.1"/>
    </source>
</evidence>
<feature type="domain" description="Autotransporter" evidence="1">
    <location>
        <begin position="1988"/>
        <end position="2275"/>
    </location>
</feature>
<name>A0A510KVN4_9FUSO</name>
<dbReference type="InterPro" id="IPR036709">
    <property type="entry name" value="Autotransporte_beta_dom_sf"/>
</dbReference>
<dbReference type="SMART" id="SM00869">
    <property type="entry name" value="Autotransporter"/>
    <property type="match status" value="1"/>
</dbReference>
<gene>
    <name evidence="2" type="ORF">JMUB3936_1604</name>
</gene>
<reference evidence="2 3" key="1">
    <citation type="submission" date="2019-07" db="EMBL/GenBank/DDBJ databases">
        <title>Complete Genome Sequence of Leptotrichia wadei Strain JMUB3936.</title>
        <authorList>
            <person name="Watanabe S."/>
            <person name="Cui L."/>
        </authorList>
    </citation>
    <scope>NUCLEOTIDE SEQUENCE [LARGE SCALE GENOMIC DNA]</scope>
    <source>
        <strain evidence="2 3">JMUB3936</strain>
    </source>
</reference>
<evidence type="ECO:0000313" key="3">
    <source>
        <dbReference type="Proteomes" id="UP000321944"/>
    </source>
</evidence>
<dbReference type="SUPFAM" id="SSF103515">
    <property type="entry name" value="Autotransporter"/>
    <property type="match status" value="1"/>
</dbReference>
<protein>
    <submittedName>
        <fullName evidence="2">Autotransporter beta-domain protein</fullName>
    </submittedName>
</protein>
<dbReference type="EMBL" id="AP019841">
    <property type="protein sequence ID" value="BBM55317.1"/>
    <property type="molecule type" value="Genomic_DNA"/>
</dbReference>
<dbReference type="PROSITE" id="PS51208">
    <property type="entry name" value="AUTOTRANSPORTER"/>
    <property type="match status" value="1"/>
</dbReference>
<dbReference type="Pfam" id="PF03797">
    <property type="entry name" value="Autotransporter"/>
    <property type="match status" value="1"/>
</dbReference>
<evidence type="ECO:0000259" key="1">
    <source>
        <dbReference type="PROSITE" id="PS51208"/>
    </source>
</evidence>
<sequence>MVKSPWSSWQYGINGFYNNWGGTYKGRGDKSEKYPYEGKFERSQNRFERNISPLSSNYDLLSKSRNPRSATTSGRFGYEKGYGISSTEKKQEPVASLNIDASIKPKDVHKSPVAAPNVNVNAPVLAPLSIPTVVPATLTIPTPNPPVVQVDLPQPSAKPFVDFSFQNGVLGWFSVDSATDNNTYTTINNNTHIAANSRFNNGIGHKFWTGFNPTTNSLEPHSGVDGSDLPYGYTSQGYTATQNRRNVNPRTGALLYFNSSFRLTSKNAPENKFQAQNFDLYLAGNVGNAGLTDGNHEGALGIHTVWNGKLSNVNAHLYGKAAFLSLETWWAGKMEFDNTPGKEVKVNIESVPGVAGSGNENTIFLIYPGSYGTVASYNNGAKHQRGGFTGKVNADIKTDKNIVYSVLGNQGSFEIDSSGKYNITGNENIVYSGYGYAPNWNNFVGKGVVQDKHQTGMTPTIKLTEAPIINGDRNIVLLFNDKMDDTSAASMNVYTTNDANWKKSVIGIYQGEIDARARIGNNDATRVVENNIGIYSRSGQRGQETINGQVAKFNTKTDLGAAGSSINYEDDPIHSLQVNNIDITFGKNSKNGVMIAAERGTVIDVAMPNNLHSTVVKDNSGNAMSGKTDSTTVPIMTTPIKDYEGTSLLTASYNDTTNQVATGTVIAYAAGEWKNTDHRMTSSEVQRFEGKGSQINIGQDVVMSARYKDYTPAGSTTKVESFPAAYVAKDSGIITAAGTTDAKGFGSIIAYADNNAKITLDKAVTAVDEWAASDDATKPYLYKNIGGYANKGADGGSTITFGDDVKVRGIGGFSNGAGSVIKFEGTNNEIYSAKEGGLIALDGGKIDFKGGKIDTRKRNSTDDYSGVVPFLANTGSNINFSGNTELTISDGILMPGTAADYAAEDSSNPANAAATAGKKYTGMSNMKIKVEGNGVILRVTDGGTRTDNKWTGPTGLIESVEDDLKINRGNLTIGTGADYKVYYKNGEYSIQRDIDLDNAPIFDKIKFVREKIFIDPGITVSSATGKGMIVGSDAGATSNTQTGYVNEGNVAITGGSASTIALSTSYGEIINKNTITVDNGLGAYGVNGSKLLNDTNGNITISGTGVGMAAFTSANKLQTYGTDAKIANGSLLNTDKTLEVENKGTITVNGNNGIGLYGELNTITGAHPSIEVGKAGTSHGSIRNAGKIVLAGDNSVGIVSKVTPPAGAADPLQFGGPEVKLNGTGSSDIVTTGNDGIGVYADNTKVTFETDYGVEVKDRGTGIFVEGNNPSLNDSKNFELKYTGAPTASAVAFFMNNKSTLPTSSMTNKMNITLNDTVNNTEGLVGILAKGAAGDINNQGNITGNAGYGIISEGVEVRNSGNITLPNPLDAASKKASVGIYVKNGNKITNSGDITIGKYSVGIYGHQVENSGNINVGDAGTGIFSTAGNVDLTAGTINVGTDQAAGIYVNGDNQTVTAHSGANMTIADNSFGIISEKGTGSAGNKIISNIGSINNLGNDTVYIYSNDNRAGAQVTNNTNLTSTGSYNYGVYSAGEVVNNGNINFGSGYGNVGVYSTLGGTATNNASITVGESYFDPISSLNNRYAIGMAAGYTPTAAEIAAGKVGYTGNIVNNGVINVTGKGSIGMYGTGAGTTVYNGTASNRNAVINLNSSETTGIYLDNGAYGYNYGTIKSNGSGLKKVVGVVVKNGSTIENHGNIDITAEDARGILSKGNASGANLGIVKNYGTFNINGVTDSTDATVIGVDAASDLTKTVSGIKIDVPRGSSVGTITVNGNPVIPELATTSAEEFQPMELSKIGMYIDTSNKVYTNPITGLSSLTGLKKADLIVGAEAAQNTTAKYIQVDSKITDPYNATIRANPQIEKWNIYSGSLTWMATVAQNSNDGTIENAYLAKIPYTYWAGNEASPVNPTDTYNFLDGLEQRYGVEALGSRENQLFQKLNGIGNNEEILFYQAMDEMMGHQYANTQMRINATGNMLDKEFRYLKNEWRNPSKQNNKIKVFGMRDQYKTDTAGIIDYTSNAWGVAYVHEDEKIKMGNSSGWYAGAVTNRFKFSDIGHSDEDQTMLKAGVFKTMSPKKDYNGALQWTVAGDVFAGINNMKRKFLVVDDVFQAKSNYHSYGAALKNELGYDIRMSERTHLRPYGMLKMEYGRFNSIKEDSGQMRLEVKGNDYFSVKPEAGVEFKYVQPLAVRTNLTVGLTAAYENELGKVGDVNNEARVRYTNADWFGIRGEKEDRRGNGKFDLNIGVDNTRFGVTVNAGYDTKGSNVRGGIGFRAIY</sequence>
<dbReference type="InterPro" id="IPR005546">
    <property type="entry name" value="Autotransporte_beta"/>
</dbReference>
<dbReference type="Proteomes" id="UP000321944">
    <property type="component" value="Chromosome"/>
</dbReference>
<accession>A0A510KVN4</accession>
<organism evidence="2 3">
    <name type="scientific">Leptotrichia wadei</name>
    <dbReference type="NCBI Taxonomy" id="157687"/>
    <lineage>
        <taxon>Bacteria</taxon>
        <taxon>Fusobacteriati</taxon>
        <taxon>Fusobacteriota</taxon>
        <taxon>Fusobacteriia</taxon>
        <taxon>Fusobacteriales</taxon>
        <taxon>Leptotrichiaceae</taxon>
        <taxon>Leptotrichia</taxon>
    </lineage>
</organism>